<evidence type="ECO:0000259" key="3">
    <source>
        <dbReference type="PROSITE" id="PS50883"/>
    </source>
</evidence>
<dbReference type="Gene3D" id="3.20.20.450">
    <property type="entry name" value="EAL domain"/>
    <property type="match status" value="1"/>
</dbReference>
<dbReference type="SMART" id="SM00304">
    <property type="entry name" value="HAMP"/>
    <property type="match status" value="1"/>
</dbReference>
<keyword evidence="2" id="KW-0812">Transmembrane</keyword>
<dbReference type="Pfam" id="PF00672">
    <property type="entry name" value="HAMP"/>
    <property type="match status" value="1"/>
</dbReference>
<dbReference type="AlphaFoldDB" id="A0A1G5AGG4"/>
<dbReference type="NCBIfam" id="TIGR00254">
    <property type="entry name" value="GGDEF"/>
    <property type="match status" value="1"/>
</dbReference>
<dbReference type="GO" id="GO:0003824">
    <property type="term" value="F:catalytic activity"/>
    <property type="evidence" value="ECO:0007669"/>
    <property type="project" value="UniProtKB-ARBA"/>
</dbReference>
<dbReference type="EMBL" id="FMUN01000001">
    <property type="protein sequence ID" value="SCX76988.1"/>
    <property type="molecule type" value="Genomic_DNA"/>
</dbReference>
<dbReference type="GO" id="GO:0007165">
    <property type="term" value="P:signal transduction"/>
    <property type="evidence" value="ECO:0007669"/>
    <property type="project" value="InterPro"/>
</dbReference>
<dbReference type="InterPro" id="IPR003660">
    <property type="entry name" value="HAMP_dom"/>
</dbReference>
<dbReference type="PROSITE" id="PS50885">
    <property type="entry name" value="HAMP"/>
    <property type="match status" value="1"/>
</dbReference>
<dbReference type="Gene3D" id="6.10.340.10">
    <property type="match status" value="1"/>
</dbReference>
<dbReference type="InterPro" id="IPR000160">
    <property type="entry name" value="GGDEF_dom"/>
</dbReference>
<evidence type="ECO:0000259" key="4">
    <source>
        <dbReference type="PROSITE" id="PS50885"/>
    </source>
</evidence>
<dbReference type="PANTHER" id="PTHR44757">
    <property type="entry name" value="DIGUANYLATE CYCLASE DGCP"/>
    <property type="match status" value="1"/>
</dbReference>
<name>A0A1G5AGG4_9GAMM</name>
<dbReference type="CDD" id="cd01949">
    <property type="entry name" value="GGDEF"/>
    <property type="match status" value="1"/>
</dbReference>
<dbReference type="SUPFAM" id="SSF141868">
    <property type="entry name" value="EAL domain-like"/>
    <property type="match status" value="1"/>
</dbReference>
<keyword evidence="7" id="KW-1185">Reference proteome</keyword>
<dbReference type="RefSeq" id="WP_054966961.1">
    <property type="nucleotide sequence ID" value="NZ_FMUN01000001.1"/>
</dbReference>
<feature type="domain" description="GGDEF" evidence="5">
    <location>
        <begin position="450"/>
        <end position="582"/>
    </location>
</feature>
<accession>A0A1G5AGG4</accession>
<dbReference type="InterPro" id="IPR029787">
    <property type="entry name" value="Nucleotide_cyclase"/>
</dbReference>
<dbReference type="Pfam" id="PF00563">
    <property type="entry name" value="EAL"/>
    <property type="match status" value="1"/>
</dbReference>
<dbReference type="InterPro" id="IPR035919">
    <property type="entry name" value="EAL_sf"/>
</dbReference>
<dbReference type="PANTHER" id="PTHR44757:SF2">
    <property type="entry name" value="BIOFILM ARCHITECTURE MAINTENANCE PROTEIN MBAA"/>
    <property type="match status" value="1"/>
</dbReference>
<organism evidence="6 7">
    <name type="scientific">Thiohalorhabdus denitrificans</name>
    <dbReference type="NCBI Taxonomy" id="381306"/>
    <lineage>
        <taxon>Bacteria</taxon>
        <taxon>Pseudomonadati</taxon>
        <taxon>Pseudomonadota</taxon>
        <taxon>Gammaproteobacteria</taxon>
        <taxon>Thiohalorhabdales</taxon>
        <taxon>Thiohalorhabdaceae</taxon>
        <taxon>Thiohalorhabdus</taxon>
    </lineage>
</organism>
<reference evidence="7" key="1">
    <citation type="submission" date="2016-10" db="EMBL/GenBank/DDBJ databases">
        <authorList>
            <person name="Varghese N."/>
        </authorList>
    </citation>
    <scope>NUCLEOTIDE SEQUENCE [LARGE SCALE GENOMIC DNA]</scope>
    <source>
        <strain evidence="7">HL 19</strain>
    </source>
</reference>
<dbReference type="Gene3D" id="3.30.70.270">
    <property type="match status" value="1"/>
</dbReference>
<dbReference type="Proteomes" id="UP000183104">
    <property type="component" value="Unassembled WGS sequence"/>
</dbReference>
<gene>
    <name evidence="6" type="ORF">SAMN05661077_0339</name>
</gene>
<evidence type="ECO:0000313" key="7">
    <source>
        <dbReference type="Proteomes" id="UP000183104"/>
    </source>
</evidence>
<proteinExistence type="predicted"/>
<feature type="domain" description="HAMP" evidence="4">
    <location>
        <begin position="362"/>
        <end position="414"/>
    </location>
</feature>
<dbReference type="SMART" id="SM00052">
    <property type="entry name" value="EAL"/>
    <property type="match status" value="1"/>
</dbReference>
<comment type="cofactor">
    <cofactor evidence="1">
        <name>Mg(2+)</name>
        <dbReference type="ChEBI" id="CHEBI:18420"/>
    </cofactor>
</comment>
<dbReference type="InterPro" id="IPR052155">
    <property type="entry name" value="Biofilm_reg_signaling"/>
</dbReference>
<dbReference type="InterPro" id="IPR043128">
    <property type="entry name" value="Rev_trsase/Diguanyl_cyclase"/>
</dbReference>
<evidence type="ECO:0000256" key="2">
    <source>
        <dbReference type="SAM" id="Phobius"/>
    </source>
</evidence>
<feature type="transmembrane region" description="Helical" evidence="2">
    <location>
        <begin position="340"/>
        <end position="360"/>
    </location>
</feature>
<sequence length="837" mass="93238">MPPRVPAFSPPELNSLHGRYLLGALLVLAVLLASSWFAEAYLHDQQSLRTEHFRQRQEALEVSRMLQNAFWEAEHYLQAFALTPDEESRARALEAIQRAQEGAARLRGLPWVARNHWEPPARALDRAFEALEGEARSLIAIRTSPDRMYPALRIMRDELGPASRAFLNAAQLALASDASRTAGPLGRVADGDVAEVLHHCRYQWSRMIAEFRLYMTARMGMLGGDEDETRARNVESFFLGVSESLAELEERAARGTLPLAQQRAVVAMREQAGRWYDAYERVRSVYLHHNWREDFPLITGSLHPLYQSIQSSLIRLDKRLADSANRATDSMATVASHLTAMLWGLLVIHLGVVVLGYAFLNRGILAPLARVAGAIKREAEGGSGAPALPRGPREIEDVVHAFGVMREEVRSRESDLQHQAFHDPLTDLPNRPLLEDRLTQAIQRARRKGLAGALVMLDLDFFKEINDTFGHPTGDRVLVEVAQRLRQVLRDTDTVARFGGDEFGILLPDTDGDAAKHVAGKLLARLQAPLSSGNGDLHIGASMGITLFPEHGEDPETLIRRADLAMYEAKRLRQGFVEFHSDHHPDTVERLTRVNDLFEDIRQDRIPVHFQPQMDLASGRTASAEALLRWGPAGTHPLPPQDVFGMAERAGVLHALTRRVLNASVRECARWHLRGYDLGIAVNLSADDLQETGMVEEIRNFLTAWDLPAHRLELEITENAMVADAERAKRILGDLRALGVRIAVDDYGTGYSALGYLKELPVDTLKIDKSFVMRLHQDPEDQAIVRSTIDLGHSLGLQVVAEGVEDGEALHLLRQWGCDRAQGFHLGAPLPSGDWTG</sequence>
<feature type="domain" description="EAL" evidence="3">
    <location>
        <begin position="590"/>
        <end position="837"/>
    </location>
</feature>
<dbReference type="Pfam" id="PF00990">
    <property type="entry name" value="GGDEF"/>
    <property type="match status" value="1"/>
</dbReference>
<evidence type="ECO:0000313" key="6">
    <source>
        <dbReference type="EMBL" id="SCX76988.1"/>
    </source>
</evidence>
<protein>
    <submittedName>
        <fullName evidence="6">Diguanylate cyclase (GGDEF) domain-containing protein</fullName>
    </submittedName>
</protein>
<dbReference type="SUPFAM" id="SSF55073">
    <property type="entry name" value="Nucleotide cyclase"/>
    <property type="match status" value="1"/>
</dbReference>
<dbReference type="PROSITE" id="PS50883">
    <property type="entry name" value="EAL"/>
    <property type="match status" value="1"/>
</dbReference>
<dbReference type="SMART" id="SM00267">
    <property type="entry name" value="GGDEF"/>
    <property type="match status" value="1"/>
</dbReference>
<evidence type="ECO:0000259" key="5">
    <source>
        <dbReference type="PROSITE" id="PS50887"/>
    </source>
</evidence>
<evidence type="ECO:0000256" key="1">
    <source>
        <dbReference type="ARBA" id="ARBA00001946"/>
    </source>
</evidence>
<keyword evidence="2" id="KW-0472">Membrane</keyword>
<dbReference type="FunFam" id="3.30.70.270:FF:000001">
    <property type="entry name" value="Diguanylate cyclase domain protein"/>
    <property type="match status" value="1"/>
</dbReference>
<dbReference type="GO" id="GO:0016020">
    <property type="term" value="C:membrane"/>
    <property type="evidence" value="ECO:0007669"/>
    <property type="project" value="InterPro"/>
</dbReference>
<dbReference type="PROSITE" id="PS50887">
    <property type="entry name" value="GGDEF"/>
    <property type="match status" value="1"/>
</dbReference>
<dbReference type="InterPro" id="IPR001633">
    <property type="entry name" value="EAL_dom"/>
</dbReference>
<dbReference type="CDD" id="cd01948">
    <property type="entry name" value="EAL"/>
    <property type="match status" value="1"/>
</dbReference>
<keyword evidence="2" id="KW-1133">Transmembrane helix</keyword>